<organism evidence="2 3">
    <name type="scientific">Chlorella vulgaris</name>
    <name type="common">Green alga</name>
    <dbReference type="NCBI Taxonomy" id="3077"/>
    <lineage>
        <taxon>Eukaryota</taxon>
        <taxon>Viridiplantae</taxon>
        <taxon>Chlorophyta</taxon>
        <taxon>core chlorophytes</taxon>
        <taxon>Trebouxiophyceae</taxon>
        <taxon>Chlorellales</taxon>
        <taxon>Chlorellaceae</taxon>
        <taxon>Chlorella clade</taxon>
        <taxon>Chlorella</taxon>
    </lineage>
</organism>
<accession>A0A9D4THH0</accession>
<dbReference type="OrthoDB" id="507652at2759"/>
<keyword evidence="1" id="KW-0472">Membrane</keyword>
<protein>
    <submittedName>
        <fullName evidence="2">Uncharacterized protein</fullName>
    </submittedName>
</protein>
<dbReference type="AlphaFoldDB" id="A0A9D4THH0"/>
<evidence type="ECO:0000313" key="3">
    <source>
        <dbReference type="Proteomes" id="UP001055712"/>
    </source>
</evidence>
<reference evidence="2" key="1">
    <citation type="journal article" date="2019" name="Plant J.">
        <title>Chlorella vulgaris genome assembly and annotation reveals the molecular basis for metabolic acclimation to high light conditions.</title>
        <authorList>
            <person name="Cecchin M."/>
            <person name="Marcolungo L."/>
            <person name="Rossato M."/>
            <person name="Girolomoni L."/>
            <person name="Cosentino E."/>
            <person name="Cuine S."/>
            <person name="Li-Beisson Y."/>
            <person name="Delledonne M."/>
            <person name="Ballottari M."/>
        </authorList>
    </citation>
    <scope>NUCLEOTIDE SEQUENCE</scope>
    <source>
        <strain evidence="2">211/11P</strain>
    </source>
</reference>
<evidence type="ECO:0000256" key="1">
    <source>
        <dbReference type="SAM" id="Phobius"/>
    </source>
</evidence>
<feature type="transmembrane region" description="Helical" evidence="1">
    <location>
        <begin position="12"/>
        <end position="34"/>
    </location>
</feature>
<keyword evidence="1" id="KW-0812">Transmembrane</keyword>
<sequence>MAAAAVKEGLSVFFALFGTLALLAVVATALWFLLFHFALKKLPPVQEALGYKKRDKPSLAEKRGDIEALKAQHRHISGIQQQPIMSSVDGGVRLQHRR</sequence>
<evidence type="ECO:0000313" key="2">
    <source>
        <dbReference type="EMBL" id="KAI3425750.1"/>
    </source>
</evidence>
<dbReference type="EMBL" id="SIDB01000011">
    <property type="protein sequence ID" value="KAI3425750.1"/>
    <property type="molecule type" value="Genomic_DNA"/>
</dbReference>
<proteinExistence type="predicted"/>
<comment type="caution">
    <text evidence="2">The sequence shown here is derived from an EMBL/GenBank/DDBJ whole genome shotgun (WGS) entry which is preliminary data.</text>
</comment>
<keyword evidence="3" id="KW-1185">Reference proteome</keyword>
<name>A0A9D4THH0_CHLVU</name>
<dbReference type="Proteomes" id="UP001055712">
    <property type="component" value="Unassembled WGS sequence"/>
</dbReference>
<reference evidence="2" key="2">
    <citation type="submission" date="2020-11" db="EMBL/GenBank/DDBJ databases">
        <authorList>
            <person name="Cecchin M."/>
            <person name="Marcolungo L."/>
            <person name="Rossato M."/>
            <person name="Girolomoni L."/>
            <person name="Cosentino E."/>
            <person name="Cuine S."/>
            <person name="Li-Beisson Y."/>
            <person name="Delledonne M."/>
            <person name="Ballottari M."/>
        </authorList>
    </citation>
    <scope>NUCLEOTIDE SEQUENCE</scope>
    <source>
        <strain evidence="2">211/11P</strain>
        <tissue evidence="2">Whole cell</tissue>
    </source>
</reference>
<keyword evidence="1" id="KW-1133">Transmembrane helix</keyword>
<gene>
    <name evidence="2" type="ORF">D9Q98_007725</name>
</gene>